<proteinExistence type="inferred from homology"/>
<evidence type="ECO:0000256" key="1">
    <source>
        <dbReference type="ARBA" id="ARBA00010759"/>
    </source>
</evidence>
<comment type="caution">
    <text evidence="2">The sequence shown here is derived from an EMBL/GenBank/DDBJ whole genome shotgun (WGS) entry which is preliminary data.</text>
</comment>
<evidence type="ECO:0000313" key="2">
    <source>
        <dbReference type="EMBL" id="KKK59979.1"/>
    </source>
</evidence>
<dbReference type="GO" id="GO:0042586">
    <property type="term" value="F:peptide deformylase activity"/>
    <property type="evidence" value="ECO:0007669"/>
    <property type="project" value="InterPro"/>
</dbReference>
<dbReference type="InterPro" id="IPR036821">
    <property type="entry name" value="Peptide_deformylase_sf"/>
</dbReference>
<dbReference type="AlphaFoldDB" id="A0A0F8Z0T3"/>
<evidence type="ECO:0008006" key="3">
    <source>
        <dbReference type="Google" id="ProtNLM"/>
    </source>
</evidence>
<dbReference type="PANTHER" id="PTHR10458">
    <property type="entry name" value="PEPTIDE DEFORMYLASE"/>
    <property type="match status" value="1"/>
</dbReference>
<reference evidence="2" key="1">
    <citation type="journal article" date="2015" name="Nature">
        <title>Complex archaea that bridge the gap between prokaryotes and eukaryotes.</title>
        <authorList>
            <person name="Spang A."/>
            <person name="Saw J.H."/>
            <person name="Jorgensen S.L."/>
            <person name="Zaremba-Niedzwiedzka K."/>
            <person name="Martijn J."/>
            <person name="Lind A.E."/>
            <person name="van Eijk R."/>
            <person name="Schleper C."/>
            <person name="Guy L."/>
            <person name="Ettema T.J."/>
        </authorList>
    </citation>
    <scope>NUCLEOTIDE SEQUENCE</scope>
</reference>
<dbReference type="Gene3D" id="3.90.45.10">
    <property type="entry name" value="Peptide deformylase"/>
    <property type="match status" value="1"/>
</dbReference>
<comment type="similarity">
    <text evidence="1">Belongs to the polypeptide deformylase family.</text>
</comment>
<dbReference type="EMBL" id="LAZR01063196">
    <property type="protein sequence ID" value="KKK59979.1"/>
    <property type="molecule type" value="Genomic_DNA"/>
</dbReference>
<organism evidence="2">
    <name type="scientific">marine sediment metagenome</name>
    <dbReference type="NCBI Taxonomy" id="412755"/>
    <lineage>
        <taxon>unclassified sequences</taxon>
        <taxon>metagenomes</taxon>
        <taxon>ecological metagenomes</taxon>
    </lineage>
</organism>
<sequence>MVKRKIIVYPDPVLSLVSEEVTEIDEETQELIKDMFEAMDEEVGIGLAAPQLGVSERIMVVSIKEKNYLWAVVDRSSDIHQWVHIIDVLSI</sequence>
<dbReference type="Pfam" id="PF01327">
    <property type="entry name" value="Pep_deformylase"/>
    <property type="match status" value="1"/>
</dbReference>
<name>A0A0F8Z0T3_9ZZZZ</name>
<dbReference type="PANTHER" id="PTHR10458:SF22">
    <property type="entry name" value="PEPTIDE DEFORMYLASE"/>
    <property type="match status" value="1"/>
</dbReference>
<protein>
    <recommendedName>
        <fullName evidence="3">Peptide deformylase</fullName>
    </recommendedName>
</protein>
<dbReference type="InterPro" id="IPR023635">
    <property type="entry name" value="Peptide_deformylase"/>
</dbReference>
<dbReference type="SUPFAM" id="SSF56420">
    <property type="entry name" value="Peptide deformylase"/>
    <property type="match status" value="1"/>
</dbReference>
<gene>
    <name evidence="2" type="ORF">LCGC14_3028960</name>
</gene>
<accession>A0A0F8Z0T3</accession>